<dbReference type="GO" id="GO:0030976">
    <property type="term" value="F:thiamine pyrophosphate binding"/>
    <property type="evidence" value="ECO:0007669"/>
    <property type="project" value="TreeGrafter"/>
</dbReference>
<dbReference type="CDD" id="cd13544">
    <property type="entry name" value="PBP2_Fbp_like_1"/>
    <property type="match status" value="1"/>
</dbReference>
<evidence type="ECO:0000313" key="2">
    <source>
        <dbReference type="EMBL" id="CCU79678.1"/>
    </source>
</evidence>
<name>M5E273_9FIRM</name>
<dbReference type="GO" id="GO:0030288">
    <property type="term" value="C:outer membrane-bounded periplasmic space"/>
    <property type="evidence" value="ECO:0007669"/>
    <property type="project" value="TreeGrafter"/>
</dbReference>
<keyword evidence="3" id="KW-1185">Reference proteome</keyword>
<dbReference type="PIRSF" id="PIRSF002825">
    <property type="entry name" value="CfbpA"/>
    <property type="match status" value="1"/>
</dbReference>
<evidence type="ECO:0000313" key="3">
    <source>
        <dbReference type="Proteomes" id="UP000012063"/>
    </source>
</evidence>
<protein>
    <submittedName>
        <fullName evidence="2">Ferric iron ABC transporter, iron-binding protein</fullName>
    </submittedName>
</protein>
<dbReference type="PANTHER" id="PTHR30006:SF2">
    <property type="entry name" value="ABC TRANSPORTER SUBSTRATE-BINDING PROTEIN"/>
    <property type="match status" value="1"/>
</dbReference>
<comment type="caution">
    <text evidence="2">The sequence shown here is derived from an EMBL/GenBank/DDBJ whole genome shotgun (WGS) entry which is preliminary data.</text>
</comment>
<dbReference type="GO" id="GO:0030975">
    <property type="term" value="F:thiamine binding"/>
    <property type="evidence" value="ECO:0007669"/>
    <property type="project" value="TreeGrafter"/>
</dbReference>
<dbReference type="SUPFAM" id="SSF53850">
    <property type="entry name" value="Periplasmic binding protein-like II"/>
    <property type="match status" value="1"/>
</dbReference>
<dbReference type="InParanoid" id="M5E273"/>
<dbReference type="Proteomes" id="UP000012063">
    <property type="component" value="Unassembled WGS sequence"/>
</dbReference>
<dbReference type="PANTHER" id="PTHR30006">
    <property type="entry name" value="THIAMINE-BINDING PERIPLASMIC PROTEIN-RELATED"/>
    <property type="match status" value="1"/>
</dbReference>
<dbReference type="InterPro" id="IPR026045">
    <property type="entry name" value="Ferric-bd"/>
</dbReference>
<reference evidence="3" key="1">
    <citation type="journal article" date="2013" name="Genome Announc.">
        <title>Genome Sequence of Halanaerobium saccharolyticum subsp. saccharolyticum Strain DSM 6643T, a Halophilic Hydrogen-Producing Bacterium.</title>
        <authorList>
            <person name="Kivisto A."/>
            <person name="Larjo A."/>
            <person name="Ciranna A."/>
            <person name="Santala V."/>
            <person name="Roos C."/>
            <person name="Karp M."/>
        </authorList>
    </citation>
    <scope>NUCLEOTIDE SEQUENCE [LARGE SCALE GENOMIC DNA]</scope>
    <source>
        <strain evidence="3">DSM 6643</strain>
    </source>
</reference>
<dbReference type="Pfam" id="PF13343">
    <property type="entry name" value="SBP_bac_6"/>
    <property type="match status" value="1"/>
</dbReference>
<dbReference type="eggNOG" id="COG1840">
    <property type="taxonomic scope" value="Bacteria"/>
</dbReference>
<dbReference type="Gene3D" id="3.40.190.10">
    <property type="entry name" value="Periplasmic binding protein-like II"/>
    <property type="match status" value="2"/>
</dbReference>
<keyword evidence="1" id="KW-0732">Signal</keyword>
<dbReference type="OrthoDB" id="179400at2"/>
<sequence>MKNLFLSLLLAVLIIGLMSAPILAESVNVYTSLDEELARTVFERYQDETGVEIRWVRLSTGEAVSRMMAESANPQASIWVGGVGLGHIQAKDSGLTIPFEAENAQHVPANFKDPDNYWTGIYAGPLCFVSNTGRLEELGLEAPKSWADIVKPEYENQVQVANPGTSGTSYNVLATMVQIMGEDEAFEYMKKLDRSVVQYTRSGSAPGKNAAIGEVPIGIGYAHDQVKLKSQGYPLEITFPEEGTGYEVASISLIKGGDETETAKELYNWLLSEEAAQIYADTFVVPFRDAELQPGAVPISEVNTIDQDDVWAGKNKERLVERWNDEIYSQ</sequence>
<proteinExistence type="predicted"/>
<dbReference type="STRING" id="1293054.HSACCH_01512"/>
<dbReference type="RefSeq" id="WP_005488992.1">
    <property type="nucleotide sequence ID" value="NZ_CAUI01000019.1"/>
</dbReference>
<dbReference type="EMBL" id="CAUI01000019">
    <property type="protein sequence ID" value="CCU79678.1"/>
    <property type="molecule type" value="Genomic_DNA"/>
</dbReference>
<accession>M5E273</accession>
<organism evidence="2 3">
    <name type="scientific">Halanaerobium saccharolyticum subsp. saccharolyticum DSM 6643</name>
    <dbReference type="NCBI Taxonomy" id="1293054"/>
    <lineage>
        <taxon>Bacteria</taxon>
        <taxon>Bacillati</taxon>
        <taxon>Bacillota</taxon>
        <taxon>Clostridia</taxon>
        <taxon>Halanaerobiales</taxon>
        <taxon>Halanaerobiaceae</taxon>
        <taxon>Halanaerobium</taxon>
    </lineage>
</organism>
<evidence type="ECO:0000256" key="1">
    <source>
        <dbReference type="ARBA" id="ARBA00022729"/>
    </source>
</evidence>
<dbReference type="AlphaFoldDB" id="M5E273"/>
<gene>
    <name evidence="2" type="ORF">HSACCH_01512</name>
</gene>
<dbReference type="GO" id="GO:0015888">
    <property type="term" value="P:thiamine transport"/>
    <property type="evidence" value="ECO:0007669"/>
    <property type="project" value="TreeGrafter"/>
</dbReference>